<evidence type="ECO:0000256" key="7">
    <source>
        <dbReference type="ARBA" id="ARBA00022723"/>
    </source>
</evidence>
<feature type="transmembrane region" description="Helical" evidence="15">
    <location>
        <begin position="44"/>
        <end position="67"/>
    </location>
</feature>
<name>A0A8J5KMW8_ZINOF</name>
<proteinExistence type="predicted"/>
<sequence>MFPADVPPARVLPPDFRGQLNPTTYTPRPWPRSPPPPPSSSGNIPTLVVTILGVLIAAILVLGYYFFAARCCFWRRRSDALDRSQRRLHDDLMMFAVESRGLGQSEIRQIPTFRYRKETDASAAGGDDCAVCLGEFQEEETVRLLPDCFHVFHVDCIDTWLQSNANCPLCRATITPNAAAVPVDKLPAFLRSRGPQGTRSGDVTIDVRDDEPEVDWRRQLRRHGSTGARRLPPAAPTMRRSFSVDTAAADRRLYGEVQKIAWQNPHFREAATSIGRGGEGSSGAGRIRWGLFPFHRRSSSAAAFS</sequence>
<comment type="catalytic activity">
    <reaction evidence="1">
        <text>S-ubiquitinyl-[E2 ubiquitin-conjugating enzyme]-L-cysteine + [acceptor protein]-L-lysine = [E2 ubiquitin-conjugating enzyme]-L-cysteine + N(6)-ubiquitinyl-[acceptor protein]-L-lysine.</text>
        <dbReference type="EC" id="2.3.2.27"/>
    </reaction>
</comment>
<dbReference type="EC" id="2.3.2.27" evidence="4"/>
<comment type="subcellular location">
    <subcellularLocation>
        <location evidence="2">Membrane</location>
        <topology evidence="2">Single-pass membrane protein</topology>
    </subcellularLocation>
</comment>
<dbReference type="AlphaFoldDB" id="A0A8J5KMW8"/>
<dbReference type="SMART" id="SM00184">
    <property type="entry name" value="RING"/>
    <property type="match status" value="1"/>
</dbReference>
<dbReference type="GO" id="GO:0016020">
    <property type="term" value="C:membrane"/>
    <property type="evidence" value="ECO:0007669"/>
    <property type="project" value="UniProtKB-SubCell"/>
</dbReference>
<gene>
    <name evidence="17" type="ORF">ZIOFF_059700</name>
    <name evidence="18" type="ORF">ZIOFF_059703</name>
</gene>
<evidence type="ECO:0000256" key="5">
    <source>
        <dbReference type="ARBA" id="ARBA00022679"/>
    </source>
</evidence>
<evidence type="ECO:0000256" key="6">
    <source>
        <dbReference type="ARBA" id="ARBA00022692"/>
    </source>
</evidence>
<evidence type="ECO:0000313" key="17">
    <source>
        <dbReference type="EMBL" id="KAG6483060.1"/>
    </source>
</evidence>
<evidence type="ECO:0000256" key="11">
    <source>
        <dbReference type="ARBA" id="ARBA00022989"/>
    </source>
</evidence>
<evidence type="ECO:0000256" key="3">
    <source>
        <dbReference type="ARBA" id="ARBA00004906"/>
    </source>
</evidence>
<keyword evidence="6 15" id="KW-0812">Transmembrane</keyword>
<dbReference type="InterPro" id="IPR044600">
    <property type="entry name" value="ATL1/ATL16-like"/>
</dbReference>
<dbReference type="GO" id="GO:0061630">
    <property type="term" value="F:ubiquitin protein ligase activity"/>
    <property type="evidence" value="ECO:0007669"/>
    <property type="project" value="UniProtKB-EC"/>
</dbReference>
<keyword evidence="5" id="KW-0808">Transferase</keyword>
<dbReference type="FunFam" id="3.30.40.10:FF:000456">
    <property type="entry name" value="RING-H2 finger protein ATL16"/>
    <property type="match status" value="1"/>
</dbReference>
<dbReference type="Pfam" id="PF13639">
    <property type="entry name" value="zf-RING_2"/>
    <property type="match status" value="1"/>
</dbReference>
<dbReference type="OrthoDB" id="8062037at2759"/>
<feature type="domain" description="RING-type" evidence="16">
    <location>
        <begin position="129"/>
        <end position="171"/>
    </location>
</feature>
<protein>
    <recommendedName>
        <fullName evidence="4">RING-type E3 ubiquitin transferase</fullName>
        <ecNumber evidence="4">2.3.2.27</ecNumber>
    </recommendedName>
</protein>
<evidence type="ECO:0000256" key="4">
    <source>
        <dbReference type="ARBA" id="ARBA00012483"/>
    </source>
</evidence>
<keyword evidence="9" id="KW-0833">Ubl conjugation pathway</keyword>
<accession>A0A8J5KMW8</accession>
<evidence type="ECO:0000256" key="13">
    <source>
        <dbReference type="PROSITE-ProRule" id="PRU00175"/>
    </source>
</evidence>
<reference evidence="18 19" key="1">
    <citation type="submission" date="2020-08" db="EMBL/GenBank/DDBJ databases">
        <title>Plant Genome Project.</title>
        <authorList>
            <person name="Zhang R.-G."/>
        </authorList>
    </citation>
    <scope>NUCLEOTIDE SEQUENCE [LARGE SCALE GENOMIC DNA]</scope>
    <source>
        <tissue evidence="18">Rhizome</tissue>
    </source>
</reference>
<evidence type="ECO:0000256" key="14">
    <source>
        <dbReference type="SAM" id="MobiDB-lite"/>
    </source>
</evidence>
<dbReference type="PROSITE" id="PS50089">
    <property type="entry name" value="ZF_RING_2"/>
    <property type="match status" value="1"/>
</dbReference>
<comment type="pathway">
    <text evidence="3">Protein modification; protein ubiquitination.</text>
</comment>
<evidence type="ECO:0000313" key="18">
    <source>
        <dbReference type="EMBL" id="KAG6483063.1"/>
    </source>
</evidence>
<dbReference type="PANTHER" id="PTHR46913">
    <property type="entry name" value="RING-H2 FINGER PROTEIN ATL16"/>
    <property type="match status" value="1"/>
</dbReference>
<dbReference type="InterPro" id="IPR001841">
    <property type="entry name" value="Znf_RING"/>
</dbReference>
<evidence type="ECO:0000256" key="12">
    <source>
        <dbReference type="ARBA" id="ARBA00023136"/>
    </source>
</evidence>
<keyword evidence="19" id="KW-1185">Reference proteome</keyword>
<keyword evidence="11 15" id="KW-1133">Transmembrane helix</keyword>
<evidence type="ECO:0000256" key="15">
    <source>
        <dbReference type="SAM" id="Phobius"/>
    </source>
</evidence>
<evidence type="ECO:0000259" key="16">
    <source>
        <dbReference type="PROSITE" id="PS50089"/>
    </source>
</evidence>
<dbReference type="EMBL" id="JACMSC010000016">
    <property type="protein sequence ID" value="KAG6483060.1"/>
    <property type="molecule type" value="Genomic_DNA"/>
</dbReference>
<feature type="region of interest" description="Disordered" evidence="14">
    <location>
        <begin position="1"/>
        <end position="41"/>
    </location>
</feature>
<comment type="caution">
    <text evidence="18">The sequence shown here is derived from an EMBL/GenBank/DDBJ whole genome shotgun (WGS) entry which is preliminary data.</text>
</comment>
<organism evidence="18 19">
    <name type="scientific">Zingiber officinale</name>
    <name type="common">Ginger</name>
    <name type="synonym">Amomum zingiber</name>
    <dbReference type="NCBI Taxonomy" id="94328"/>
    <lineage>
        <taxon>Eukaryota</taxon>
        <taxon>Viridiplantae</taxon>
        <taxon>Streptophyta</taxon>
        <taxon>Embryophyta</taxon>
        <taxon>Tracheophyta</taxon>
        <taxon>Spermatophyta</taxon>
        <taxon>Magnoliopsida</taxon>
        <taxon>Liliopsida</taxon>
        <taxon>Zingiberales</taxon>
        <taxon>Zingiberaceae</taxon>
        <taxon>Zingiber</taxon>
    </lineage>
</organism>
<keyword evidence="10" id="KW-0862">Zinc</keyword>
<dbReference type="EMBL" id="JACMSC010000016">
    <property type="protein sequence ID" value="KAG6483063.1"/>
    <property type="molecule type" value="Genomic_DNA"/>
</dbReference>
<dbReference type="PANTHER" id="PTHR46913:SF1">
    <property type="entry name" value="RING-H2 FINGER PROTEIN ATL16"/>
    <property type="match status" value="1"/>
</dbReference>
<keyword evidence="8 13" id="KW-0863">Zinc-finger</keyword>
<dbReference type="Proteomes" id="UP000734854">
    <property type="component" value="Unassembled WGS sequence"/>
</dbReference>
<evidence type="ECO:0000256" key="9">
    <source>
        <dbReference type="ARBA" id="ARBA00022786"/>
    </source>
</evidence>
<feature type="compositionally biased region" description="Pro residues" evidence="14">
    <location>
        <begin position="28"/>
        <end position="39"/>
    </location>
</feature>
<evidence type="ECO:0000256" key="2">
    <source>
        <dbReference type="ARBA" id="ARBA00004167"/>
    </source>
</evidence>
<evidence type="ECO:0000313" key="19">
    <source>
        <dbReference type="Proteomes" id="UP000734854"/>
    </source>
</evidence>
<evidence type="ECO:0000256" key="10">
    <source>
        <dbReference type="ARBA" id="ARBA00022833"/>
    </source>
</evidence>
<keyword evidence="12 15" id="KW-0472">Membrane</keyword>
<evidence type="ECO:0000256" key="1">
    <source>
        <dbReference type="ARBA" id="ARBA00000900"/>
    </source>
</evidence>
<evidence type="ECO:0000256" key="8">
    <source>
        <dbReference type="ARBA" id="ARBA00022771"/>
    </source>
</evidence>
<dbReference type="GO" id="GO:0008270">
    <property type="term" value="F:zinc ion binding"/>
    <property type="evidence" value="ECO:0007669"/>
    <property type="project" value="UniProtKB-KW"/>
</dbReference>
<dbReference type="CDD" id="cd16461">
    <property type="entry name" value="RING-H2_EL5-like"/>
    <property type="match status" value="1"/>
</dbReference>
<dbReference type="GO" id="GO:0016567">
    <property type="term" value="P:protein ubiquitination"/>
    <property type="evidence" value="ECO:0007669"/>
    <property type="project" value="InterPro"/>
</dbReference>
<keyword evidence="7" id="KW-0479">Metal-binding</keyword>